<reference evidence="9 10" key="1">
    <citation type="journal article" date="2009" name="Genome Res.">
        <title>Comparative genomics of the fungal pathogens Candida dubliniensis and Candida albicans.</title>
        <authorList>
            <person name="Jackson A.P."/>
            <person name="Gamble J.A."/>
            <person name="Yeomans T."/>
            <person name="Moran G.P."/>
            <person name="Saunders D."/>
            <person name="Harris D."/>
            <person name="Aslett M."/>
            <person name="Barrell J.F."/>
            <person name="Butler G."/>
            <person name="Citiulo F."/>
            <person name="Coleman D.C."/>
            <person name="de Groot P.W.J."/>
            <person name="Goodwin T.J."/>
            <person name="Quail M.A."/>
            <person name="McQuillan J."/>
            <person name="Munro C.A."/>
            <person name="Pain A."/>
            <person name="Poulter R.T."/>
            <person name="Rajandream M.A."/>
            <person name="Renauld H."/>
            <person name="Spiering M.J."/>
            <person name="Tivey A."/>
            <person name="Gow N.A.R."/>
            <person name="Barrell B."/>
            <person name="Sullivan D.J."/>
            <person name="Berriman M."/>
        </authorList>
    </citation>
    <scope>NUCLEOTIDE SEQUENCE [LARGE SCALE GENOMIC DNA]</scope>
    <source>
        <strain evidence="10">CD36 / ATCC MYA-646 / CBS 7987 / NCPF 3949 / NRRL Y-17841</strain>
    </source>
</reference>
<evidence type="ECO:0000313" key="8">
    <source>
        <dbReference type="CGD" id="CAL0000170873"/>
    </source>
</evidence>
<name>B9WJW5_CANDC</name>
<dbReference type="eggNOG" id="KOG0714">
    <property type="taxonomic scope" value="Eukaryota"/>
</dbReference>
<sequence length="333" mass="37217">MSSSYTKEQESIVLKVLSYKPHQFYEILSVEKSASDGEIKKSYRKLAIKCHPDKNPHPRSSEAFKILNKAWEVLSDPQKKKIFDQTGSDPTSRINNSSAASGGFTSSSFSGRSGFANNPFEDELFNMFFGGGGGGPRGSPFASGPTFTFGGNGFTFQSFGNGGADPFMRHRRTTRRPRAQSPNGMGQTGPNGEEQPPSLFEALKGLLPILMLLIVPILSTIFSSDTSPEYSFVPSQEYNIQRNTPKYNIPFYVTDKFQEKHGSKSKRQLRNYDSKVENLFISDKRAKCSKEQIHKDQLIEDAYGWFSVDNEKLQRAENFPTPNCDILKGLNLL</sequence>
<dbReference type="PRINTS" id="PR00625">
    <property type="entry name" value="JDOMAIN"/>
</dbReference>
<evidence type="ECO:0000256" key="2">
    <source>
        <dbReference type="ARBA" id="ARBA00022692"/>
    </source>
</evidence>
<dbReference type="Gene3D" id="1.10.287.110">
    <property type="entry name" value="DnaJ domain"/>
    <property type="match status" value="1"/>
</dbReference>
<dbReference type="CDD" id="cd06257">
    <property type="entry name" value="DnaJ"/>
    <property type="match status" value="1"/>
</dbReference>
<feature type="compositionally biased region" description="Polar residues" evidence="6">
    <location>
        <begin position="85"/>
        <end position="94"/>
    </location>
</feature>
<gene>
    <name evidence="8" type="ordered locus">Cd36_73720</name>
    <name evidence="9" type="ORF">CD36_73720</name>
</gene>
<dbReference type="InterPro" id="IPR015399">
    <property type="entry name" value="DUF1977_DnaJ-like"/>
</dbReference>
<dbReference type="Pfam" id="PF09320">
    <property type="entry name" value="DUF1977"/>
    <property type="match status" value="1"/>
</dbReference>
<dbReference type="InterPro" id="IPR001623">
    <property type="entry name" value="DnaJ_domain"/>
</dbReference>
<dbReference type="GO" id="GO:0071218">
    <property type="term" value="P:cellular response to misfolded protein"/>
    <property type="evidence" value="ECO:0007669"/>
    <property type="project" value="TreeGrafter"/>
</dbReference>
<dbReference type="EMBL" id="FM992694">
    <property type="protein sequence ID" value="CAX40922.1"/>
    <property type="molecule type" value="Genomic_DNA"/>
</dbReference>
<dbReference type="Pfam" id="PF00226">
    <property type="entry name" value="DnaJ"/>
    <property type="match status" value="1"/>
</dbReference>
<feature type="region of interest" description="Disordered" evidence="6">
    <location>
        <begin position="162"/>
        <end position="197"/>
    </location>
</feature>
<evidence type="ECO:0000256" key="3">
    <source>
        <dbReference type="ARBA" id="ARBA00022824"/>
    </source>
</evidence>
<dbReference type="HOGENOM" id="CLU_043579_1_0_1"/>
<accession>B9WJW5</accession>
<dbReference type="Proteomes" id="UP000002605">
    <property type="component" value="Chromosome 7"/>
</dbReference>
<evidence type="ECO:0000256" key="6">
    <source>
        <dbReference type="SAM" id="MobiDB-lite"/>
    </source>
</evidence>
<proteinExistence type="predicted"/>
<dbReference type="RefSeq" id="XP_002421579.1">
    <property type="nucleotide sequence ID" value="XM_002421534.1"/>
</dbReference>
<keyword evidence="3" id="KW-0256">Endoplasmic reticulum</keyword>
<dbReference type="SUPFAM" id="SSF46565">
    <property type="entry name" value="Chaperone J-domain"/>
    <property type="match status" value="1"/>
</dbReference>
<dbReference type="InterPro" id="IPR018253">
    <property type="entry name" value="DnaJ_domain_CS"/>
</dbReference>
<feature type="compositionally biased region" description="Low complexity" evidence="6">
    <location>
        <begin position="95"/>
        <end position="108"/>
    </location>
</feature>
<feature type="compositionally biased region" description="Polar residues" evidence="6">
    <location>
        <begin position="180"/>
        <end position="190"/>
    </location>
</feature>
<evidence type="ECO:0000256" key="4">
    <source>
        <dbReference type="ARBA" id="ARBA00022989"/>
    </source>
</evidence>
<dbReference type="CGD" id="CAL0000170873">
    <property type="gene designation" value="Cd36_73720"/>
</dbReference>
<evidence type="ECO:0000256" key="5">
    <source>
        <dbReference type="ARBA" id="ARBA00023136"/>
    </source>
</evidence>
<organism evidence="9 10">
    <name type="scientific">Candida dubliniensis (strain CD36 / ATCC MYA-646 / CBS 7987 / NCPF 3949 / NRRL Y-17841)</name>
    <name type="common">Yeast</name>
    <dbReference type="NCBI Taxonomy" id="573826"/>
    <lineage>
        <taxon>Eukaryota</taxon>
        <taxon>Fungi</taxon>
        <taxon>Dikarya</taxon>
        <taxon>Ascomycota</taxon>
        <taxon>Saccharomycotina</taxon>
        <taxon>Pichiomycetes</taxon>
        <taxon>Debaryomycetaceae</taxon>
        <taxon>Candida/Lodderomyces clade</taxon>
        <taxon>Candida</taxon>
    </lineage>
</organism>
<dbReference type="VEuPathDB" id="FungiDB:CD36_73720"/>
<feature type="domain" description="J" evidence="7">
    <location>
        <begin position="23"/>
        <end position="87"/>
    </location>
</feature>
<evidence type="ECO:0000313" key="10">
    <source>
        <dbReference type="Proteomes" id="UP000002605"/>
    </source>
</evidence>
<dbReference type="GO" id="GO:0030544">
    <property type="term" value="F:Hsp70 protein binding"/>
    <property type="evidence" value="ECO:0007669"/>
    <property type="project" value="TreeGrafter"/>
</dbReference>
<dbReference type="InterPro" id="IPR051100">
    <property type="entry name" value="DnaJ_subfamily_B/C"/>
</dbReference>
<dbReference type="FunFam" id="1.10.287.110:FF:000070">
    <property type="entry name" value="Endoplasmic reticulum protein, putative"/>
    <property type="match status" value="1"/>
</dbReference>
<dbReference type="PROSITE" id="PS00636">
    <property type="entry name" value="DNAJ_1"/>
    <property type="match status" value="1"/>
</dbReference>
<protein>
    <submittedName>
        <fullName evidence="9">DnaJ-like protein, putative</fullName>
    </submittedName>
</protein>
<dbReference type="KEGG" id="cdu:CD36_73720"/>
<keyword evidence="5" id="KW-0472">Membrane</keyword>
<evidence type="ECO:0000256" key="1">
    <source>
        <dbReference type="ARBA" id="ARBA00004389"/>
    </source>
</evidence>
<dbReference type="PANTHER" id="PTHR43908">
    <property type="entry name" value="AT29763P-RELATED"/>
    <property type="match status" value="1"/>
</dbReference>
<keyword evidence="4" id="KW-1133">Transmembrane helix</keyword>
<evidence type="ECO:0000259" key="7">
    <source>
        <dbReference type="PROSITE" id="PS50076"/>
    </source>
</evidence>
<dbReference type="PANTHER" id="PTHR43908:SF3">
    <property type="entry name" value="AT29763P-RELATED"/>
    <property type="match status" value="1"/>
</dbReference>
<feature type="region of interest" description="Disordered" evidence="6">
    <location>
        <begin position="82"/>
        <end position="108"/>
    </location>
</feature>
<dbReference type="SMART" id="SM00271">
    <property type="entry name" value="DnaJ"/>
    <property type="match status" value="1"/>
</dbReference>
<dbReference type="InterPro" id="IPR036869">
    <property type="entry name" value="J_dom_sf"/>
</dbReference>
<comment type="subcellular location">
    <subcellularLocation>
        <location evidence="1">Endoplasmic reticulum membrane</location>
        <topology evidence="1">Single-pass membrane protein</topology>
    </subcellularLocation>
</comment>
<dbReference type="OrthoDB" id="1507364at2759"/>
<dbReference type="AlphaFoldDB" id="B9WJW5"/>
<evidence type="ECO:0000313" key="9">
    <source>
        <dbReference type="EMBL" id="CAX40922.1"/>
    </source>
</evidence>
<dbReference type="GeneID" id="8049033"/>
<feature type="compositionally biased region" description="Basic residues" evidence="6">
    <location>
        <begin position="169"/>
        <end position="178"/>
    </location>
</feature>
<keyword evidence="10" id="KW-1185">Reference proteome</keyword>
<dbReference type="GO" id="GO:0005789">
    <property type="term" value="C:endoplasmic reticulum membrane"/>
    <property type="evidence" value="ECO:0007669"/>
    <property type="project" value="UniProtKB-SubCell"/>
</dbReference>
<keyword evidence="2" id="KW-0812">Transmembrane</keyword>
<dbReference type="PROSITE" id="PS50076">
    <property type="entry name" value="DNAJ_2"/>
    <property type="match status" value="1"/>
</dbReference>